<evidence type="ECO:0000313" key="5">
    <source>
        <dbReference type="EMBL" id="KAF9150698.1"/>
    </source>
</evidence>
<feature type="transmembrane region" description="Helical" evidence="3">
    <location>
        <begin position="45"/>
        <end position="65"/>
    </location>
</feature>
<evidence type="ECO:0000259" key="4">
    <source>
        <dbReference type="PROSITE" id="PS50850"/>
    </source>
</evidence>
<evidence type="ECO:0000256" key="1">
    <source>
        <dbReference type="ARBA" id="ARBA00004141"/>
    </source>
</evidence>
<dbReference type="PANTHER" id="PTHR11360:SF284">
    <property type="entry name" value="EG:103B4.3 PROTEIN-RELATED"/>
    <property type="match status" value="1"/>
</dbReference>
<sequence length="400" mass="43862">MDKGWRTWSVVLASVLIQTFAFAPTEFIFGVFVQEYLQMFPTASPSSIALIGTIGSSTTYLVGFLSGAFSDRWGYRVTSMIGTLIMTAALCLASFSTKLWYIYLSQGILFGVGASLVYFSAIAAPTHWFEKKRGLPMGIAASGSGLGGFFLAPLTQVLIDRYEVRWTLRSLGVYSLVICGDASILLFECDKSAREQRRSEKKQHKKETGQKLIVPEYIKGLPFATLVVFQFVLSMSYLTPIYLMELYSTHIGISKQMGAVINGWFNGASFVARIVSGLLADLVDADVLLLVCTWSSTLTILILWTFPKSFPMYLFFAIVYGITFSGIITVTPVIVANQYGPRQVSGVLGIVYGFSCLALVAGSFISGHILELTKPNLDYLPVIMYSGSMFAVSALFATTQ</sequence>
<feature type="transmembrane region" description="Helical" evidence="3">
    <location>
        <begin position="221"/>
        <end position="243"/>
    </location>
</feature>
<dbReference type="EMBL" id="JAAAUQ010000391">
    <property type="protein sequence ID" value="KAF9150698.1"/>
    <property type="molecule type" value="Genomic_DNA"/>
</dbReference>
<comment type="subcellular location">
    <subcellularLocation>
        <location evidence="1">Membrane</location>
        <topology evidence="1">Multi-pass membrane protein</topology>
    </subcellularLocation>
</comment>
<feature type="transmembrane region" description="Helical" evidence="3">
    <location>
        <begin position="347"/>
        <end position="370"/>
    </location>
</feature>
<dbReference type="InterPro" id="IPR020846">
    <property type="entry name" value="MFS_dom"/>
</dbReference>
<dbReference type="InterPro" id="IPR011701">
    <property type="entry name" value="MFS"/>
</dbReference>
<dbReference type="Gene3D" id="1.20.1250.20">
    <property type="entry name" value="MFS general substrate transporter like domains"/>
    <property type="match status" value="1"/>
</dbReference>
<proteinExistence type="inferred from homology"/>
<dbReference type="Pfam" id="PF07690">
    <property type="entry name" value="MFS_1"/>
    <property type="match status" value="1"/>
</dbReference>
<feature type="transmembrane region" description="Helical" evidence="3">
    <location>
        <begin position="263"/>
        <end position="280"/>
    </location>
</feature>
<dbReference type="InterPro" id="IPR036259">
    <property type="entry name" value="MFS_trans_sf"/>
</dbReference>
<dbReference type="OrthoDB" id="6499973at2759"/>
<protein>
    <recommendedName>
        <fullName evidence="4">Major facilitator superfamily (MFS) profile domain-containing protein</fullName>
    </recommendedName>
</protein>
<feature type="transmembrane region" description="Helical" evidence="3">
    <location>
        <begin position="287"/>
        <end position="306"/>
    </location>
</feature>
<name>A0A9P5RYE2_9FUNG</name>
<evidence type="ECO:0000313" key="6">
    <source>
        <dbReference type="Proteomes" id="UP000748756"/>
    </source>
</evidence>
<feature type="domain" description="Major facilitator superfamily (MFS) profile" evidence="4">
    <location>
        <begin position="11"/>
        <end position="400"/>
    </location>
</feature>
<evidence type="ECO:0000256" key="3">
    <source>
        <dbReference type="SAM" id="Phobius"/>
    </source>
</evidence>
<keyword evidence="6" id="KW-1185">Reference proteome</keyword>
<dbReference type="PANTHER" id="PTHR11360">
    <property type="entry name" value="MONOCARBOXYLATE TRANSPORTER"/>
    <property type="match status" value="1"/>
</dbReference>
<feature type="transmembrane region" description="Helical" evidence="3">
    <location>
        <begin position="77"/>
        <end position="95"/>
    </location>
</feature>
<gene>
    <name evidence="5" type="ORF">BG015_007487</name>
</gene>
<dbReference type="Proteomes" id="UP000748756">
    <property type="component" value="Unassembled WGS sequence"/>
</dbReference>
<dbReference type="PROSITE" id="PS50850">
    <property type="entry name" value="MFS"/>
    <property type="match status" value="1"/>
</dbReference>
<comment type="caution">
    <text evidence="5">The sequence shown here is derived from an EMBL/GenBank/DDBJ whole genome shotgun (WGS) entry which is preliminary data.</text>
</comment>
<accession>A0A9P5RYE2</accession>
<dbReference type="GO" id="GO:0016020">
    <property type="term" value="C:membrane"/>
    <property type="evidence" value="ECO:0007669"/>
    <property type="project" value="UniProtKB-SubCell"/>
</dbReference>
<dbReference type="InterPro" id="IPR050327">
    <property type="entry name" value="Proton-linked_MCT"/>
</dbReference>
<organism evidence="5 6">
    <name type="scientific">Linnemannia schmuckeri</name>
    <dbReference type="NCBI Taxonomy" id="64567"/>
    <lineage>
        <taxon>Eukaryota</taxon>
        <taxon>Fungi</taxon>
        <taxon>Fungi incertae sedis</taxon>
        <taxon>Mucoromycota</taxon>
        <taxon>Mortierellomycotina</taxon>
        <taxon>Mortierellomycetes</taxon>
        <taxon>Mortierellales</taxon>
        <taxon>Mortierellaceae</taxon>
        <taxon>Linnemannia</taxon>
    </lineage>
</organism>
<feature type="transmembrane region" description="Helical" evidence="3">
    <location>
        <begin position="382"/>
        <end position="399"/>
    </location>
</feature>
<comment type="similarity">
    <text evidence="2">Belongs to the major facilitator superfamily. Monocarboxylate porter (TC 2.A.1.13) family.</text>
</comment>
<dbReference type="GO" id="GO:0022857">
    <property type="term" value="F:transmembrane transporter activity"/>
    <property type="evidence" value="ECO:0007669"/>
    <property type="project" value="InterPro"/>
</dbReference>
<dbReference type="SUPFAM" id="SSF103473">
    <property type="entry name" value="MFS general substrate transporter"/>
    <property type="match status" value="1"/>
</dbReference>
<evidence type="ECO:0000256" key="2">
    <source>
        <dbReference type="ARBA" id="ARBA00006727"/>
    </source>
</evidence>
<feature type="transmembrane region" description="Helical" evidence="3">
    <location>
        <begin position="101"/>
        <end position="123"/>
    </location>
</feature>
<keyword evidence="3" id="KW-0472">Membrane</keyword>
<keyword evidence="3" id="KW-0812">Transmembrane</keyword>
<reference evidence="5" key="1">
    <citation type="journal article" date="2020" name="Fungal Divers.">
        <title>Resolving the Mortierellaceae phylogeny through synthesis of multi-gene phylogenetics and phylogenomics.</title>
        <authorList>
            <person name="Vandepol N."/>
            <person name="Liber J."/>
            <person name="Desiro A."/>
            <person name="Na H."/>
            <person name="Kennedy M."/>
            <person name="Barry K."/>
            <person name="Grigoriev I.V."/>
            <person name="Miller A.N."/>
            <person name="O'Donnell K."/>
            <person name="Stajich J.E."/>
            <person name="Bonito G."/>
        </authorList>
    </citation>
    <scope>NUCLEOTIDE SEQUENCE</scope>
    <source>
        <strain evidence="5">NRRL 6426</strain>
    </source>
</reference>
<dbReference type="AlphaFoldDB" id="A0A9P5RYE2"/>
<keyword evidence="3" id="KW-1133">Transmembrane helix</keyword>
<feature type="transmembrane region" description="Helical" evidence="3">
    <location>
        <begin position="135"/>
        <end position="159"/>
    </location>
</feature>
<feature type="transmembrane region" description="Helical" evidence="3">
    <location>
        <begin position="312"/>
        <end position="335"/>
    </location>
</feature>